<evidence type="ECO:0000256" key="14">
    <source>
        <dbReference type="ARBA" id="ARBA00023136"/>
    </source>
</evidence>
<evidence type="ECO:0000259" key="17">
    <source>
        <dbReference type="Pfam" id="PF00361"/>
    </source>
</evidence>
<feature type="transmembrane region" description="Helical" evidence="16">
    <location>
        <begin position="229"/>
        <end position="248"/>
    </location>
</feature>
<feature type="transmembrane region" description="Helical" evidence="16">
    <location>
        <begin position="260"/>
        <end position="279"/>
    </location>
</feature>
<evidence type="ECO:0000256" key="9">
    <source>
        <dbReference type="ARBA" id="ARBA00022982"/>
    </source>
</evidence>
<sequence>MLKILVPTMMLFPTAWLAPAKWLWPTSLLHSLMIALLSLSWLNNSTETGWHFLNPYMATDPLSTPLLVLSCWLLPLMILASQNHMTPEPLNRQRMYISLLASLQLFLIMAFAATEMIMFYVMFEATLIPTLILITRWGNQTERLNAGTYFLFYTLAGSLPLLIALLLLQNTNGSLSLLTLPHSTPLQLSTYAGKIWWTGCILAFLVKMPLYGVHLWLPKAHVEAPVAGSMVLAAVLLKLGGYGMMRILVSLEPLTKELSYPFIILALWGIIMTGTICMRQTDLKSLIAYSSVSHMGLVIGGILIQTPWGFTGALILMIAHGLTSSALFCLANTNYERTHSRTMLLARGLQTALPLMTTWWFIASLANLALPPLPNLMGELMILTSLLNWSWWTIALTGLGTLITASYSLYMFLMTQRGPLPNHILALEPSHTREHLLIALHLLPLLLLILKPELIWGQMI</sequence>
<dbReference type="InterPro" id="IPR001750">
    <property type="entry name" value="ND/Mrp_TM"/>
</dbReference>
<evidence type="ECO:0000256" key="8">
    <source>
        <dbReference type="ARBA" id="ARBA00022967"/>
    </source>
</evidence>
<keyword evidence="7 16" id="KW-0812">Transmembrane</keyword>
<keyword evidence="14 16" id="KW-0472">Membrane</keyword>
<dbReference type="Pfam" id="PF01059">
    <property type="entry name" value="Oxidored_q5_N"/>
    <property type="match status" value="1"/>
</dbReference>
<keyword evidence="6 16" id="KW-0679">Respiratory chain</keyword>
<feature type="transmembrane region" description="Helical" evidence="16">
    <location>
        <begin position="286"/>
        <end position="304"/>
    </location>
</feature>
<dbReference type="PANTHER" id="PTHR43507">
    <property type="entry name" value="NADH-UBIQUINONE OXIDOREDUCTASE CHAIN 4"/>
    <property type="match status" value="1"/>
</dbReference>
<keyword evidence="8" id="KW-1278">Translocase</keyword>
<comment type="similarity">
    <text evidence="2 16">Belongs to the complex I subunit 4 family.</text>
</comment>
<feature type="transmembrane region" description="Helical" evidence="16">
    <location>
        <begin position="352"/>
        <end position="370"/>
    </location>
</feature>
<dbReference type="GO" id="GO:0008137">
    <property type="term" value="F:NADH dehydrogenase (ubiquinone) activity"/>
    <property type="evidence" value="ECO:0007669"/>
    <property type="project" value="UniProtKB-UniRule"/>
</dbReference>
<keyword evidence="10 16" id="KW-1133">Transmembrane helix</keyword>
<dbReference type="EC" id="7.1.1.2" evidence="3 16"/>
<dbReference type="NCBIfam" id="TIGR01972">
    <property type="entry name" value="NDH_I_M"/>
    <property type="match status" value="1"/>
</dbReference>
<evidence type="ECO:0000256" key="6">
    <source>
        <dbReference type="ARBA" id="ARBA00022660"/>
    </source>
</evidence>
<dbReference type="GO" id="GO:0003954">
    <property type="term" value="F:NADH dehydrogenase activity"/>
    <property type="evidence" value="ECO:0007669"/>
    <property type="project" value="TreeGrafter"/>
</dbReference>
<feature type="transmembrane region" description="Helical" evidence="16">
    <location>
        <begin position="195"/>
        <end position="217"/>
    </location>
</feature>
<dbReference type="GO" id="GO:0015990">
    <property type="term" value="P:electron transport coupled proton transport"/>
    <property type="evidence" value="ECO:0007669"/>
    <property type="project" value="TreeGrafter"/>
</dbReference>
<keyword evidence="9 16" id="KW-0249">Electron transport</keyword>
<feature type="transmembrane region" description="Helical" evidence="16">
    <location>
        <begin position="310"/>
        <end position="331"/>
    </location>
</feature>
<dbReference type="Pfam" id="PF00361">
    <property type="entry name" value="Proton_antipo_M"/>
    <property type="match status" value="1"/>
</dbReference>
<gene>
    <name evidence="19" type="primary">ND4</name>
</gene>
<comment type="subcellular location">
    <subcellularLocation>
        <location evidence="1 16">Mitochondrion membrane</location>
        <topology evidence="1 16">Multi-pass membrane protein</topology>
    </subcellularLocation>
</comment>
<geneLocation type="mitochondrion" evidence="19"/>
<organism evidence="19">
    <name type="scientific">Chelonodontops patoca</name>
    <name type="common">Milkspotted pufferfish</name>
    <name type="synonym">Tetrodon patoca</name>
    <dbReference type="NCBI Taxonomy" id="300230"/>
    <lineage>
        <taxon>Eukaryota</taxon>
        <taxon>Metazoa</taxon>
        <taxon>Chordata</taxon>
        <taxon>Craniata</taxon>
        <taxon>Vertebrata</taxon>
        <taxon>Euteleostomi</taxon>
        <taxon>Actinopterygii</taxon>
        <taxon>Neopterygii</taxon>
        <taxon>Teleostei</taxon>
        <taxon>Neoteleostei</taxon>
        <taxon>Acanthomorphata</taxon>
        <taxon>Eupercaria</taxon>
        <taxon>Tetraodontiformes</taxon>
        <taxon>Tetradontoidea</taxon>
        <taxon>Tetraodontidae</taxon>
        <taxon>Chelonodontops</taxon>
    </lineage>
</organism>
<evidence type="ECO:0000256" key="13">
    <source>
        <dbReference type="ARBA" id="ARBA00023128"/>
    </source>
</evidence>
<comment type="function">
    <text evidence="16">Core subunit of the mitochondrial membrane respiratory chain NADH dehydrogenase (Complex I) which catalyzes electron transfer from NADH through the respiratory chain, using ubiquinone as an electron acceptor. Essential for the catalytic activity and assembly of complex I.</text>
</comment>
<feature type="transmembrane region" description="Helical" evidence="16">
    <location>
        <begin position="149"/>
        <end position="168"/>
    </location>
</feature>
<evidence type="ECO:0000256" key="3">
    <source>
        <dbReference type="ARBA" id="ARBA00012944"/>
    </source>
</evidence>
<feature type="transmembrane region" description="Helical" evidence="16">
    <location>
        <begin position="93"/>
        <end position="111"/>
    </location>
</feature>
<feature type="transmembrane region" description="Helical" evidence="16">
    <location>
        <begin position="21"/>
        <end position="42"/>
    </location>
</feature>
<dbReference type="PRINTS" id="PR01437">
    <property type="entry name" value="NUOXDRDTASE4"/>
</dbReference>
<keyword evidence="12 16" id="KW-0830">Ubiquinone</keyword>
<evidence type="ECO:0000256" key="12">
    <source>
        <dbReference type="ARBA" id="ARBA00023075"/>
    </source>
</evidence>
<name>B7FEC2_CHEPT</name>
<evidence type="ECO:0000256" key="4">
    <source>
        <dbReference type="ARBA" id="ARBA00021006"/>
    </source>
</evidence>
<proteinExistence type="inferred from homology"/>
<reference evidence="19" key="1">
    <citation type="journal article" date="2009" name="Mol. Biol. Evol.">
        <title>Explosive speciation of Takifugu: another use of fugu as a model system for evolutionary biology.</title>
        <authorList>
            <person name="Yamanoue Y."/>
            <person name="Miya M."/>
            <person name="Matsuura K."/>
            <person name="Miyazawa S."/>
            <person name="Tsukamoto N."/>
            <person name="Doi H."/>
            <person name="Takahashi H."/>
            <person name="Mabuchi K."/>
            <person name="Nishida M."/>
            <person name="Sakai H."/>
        </authorList>
    </citation>
    <scope>NUCLEOTIDE SEQUENCE</scope>
    <source>
        <tissue evidence="19">Muscle</tissue>
    </source>
</reference>
<evidence type="ECO:0000256" key="11">
    <source>
        <dbReference type="ARBA" id="ARBA00023027"/>
    </source>
</evidence>
<dbReference type="GO" id="GO:0048039">
    <property type="term" value="F:ubiquinone binding"/>
    <property type="evidence" value="ECO:0007669"/>
    <property type="project" value="TreeGrafter"/>
</dbReference>
<feature type="domain" description="NADH:ubiquinone oxidoreductase chain 4 N-terminal" evidence="18">
    <location>
        <begin position="1"/>
        <end position="110"/>
    </location>
</feature>
<dbReference type="GO" id="GO:0031966">
    <property type="term" value="C:mitochondrial membrane"/>
    <property type="evidence" value="ECO:0007669"/>
    <property type="project" value="UniProtKB-SubCell"/>
</dbReference>
<evidence type="ECO:0000256" key="5">
    <source>
        <dbReference type="ARBA" id="ARBA00022448"/>
    </source>
</evidence>
<dbReference type="GO" id="GO:0042773">
    <property type="term" value="P:ATP synthesis coupled electron transport"/>
    <property type="evidence" value="ECO:0007669"/>
    <property type="project" value="InterPro"/>
</dbReference>
<dbReference type="CTD" id="4538"/>
<dbReference type="InterPro" id="IPR010227">
    <property type="entry name" value="NADH_Q_OxRdtase_chainM/4"/>
</dbReference>
<keyword evidence="5 16" id="KW-0813">Transport</keyword>
<keyword evidence="13 16" id="KW-0496">Mitochondrion</keyword>
<feature type="transmembrane region" description="Helical" evidence="16">
    <location>
        <begin position="62"/>
        <end position="81"/>
    </location>
</feature>
<dbReference type="GeneID" id="7066021"/>
<accession>B7FEC2</accession>
<dbReference type="EMBL" id="AP009541">
    <property type="protein sequence ID" value="BAG85596.1"/>
    <property type="molecule type" value="Genomic_DNA"/>
</dbReference>
<dbReference type="InterPro" id="IPR000260">
    <property type="entry name" value="NADH4_N"/>
</dbReference>
<evidence type="ECO:0000313" key="19">
    <source>
        <dbReference type="EMBL" id="BAG85596.1"/>
    </source>
</evidence>
<keyword evidence="11 16" id="KW-0520">NAD</keyword>
<evidence type="ECO:0000259" key="18">
    <source>
        <dbReference type="Pfam" id="PF01059"/>
    </source>
</evidence>
<protein>
    <recommendedName>
        <fullName evidence="4 16">NADH-ubiquinone oxidoreductase chain 4</fullName>
        <ecNumber evidence="3 16">7.1.1.2</ecNumber>
    </recommendedName>
</protein>
<evidence type="ECO:0000256" key="10">
    <source>
        <dbReference type="ARBA" id="ARBA00022989"/>
    </source>
</evidence>
<dbReference type="InterPro" id="IPR003918">
    <property type="entry name" value="NADH_UbQ_OxRdtase"/>
</dbReference>
<dbReference type="RefSeq" id="YP_002333085.1">
    <property type="nucleotide sequence ID" value="NC_011623.1"/>
</dbReference>
<evidence type="ECO:0000256" key="1">
    <source>
        <dbReference type="ARBA" id="ARBA00004225"/>
    </source>
</evidence>
<evidence type="ECO:0000256" key="15">
    <source>
        <dbReference type="ARBA" id="ARBA00049551"/>
    </source>
</evidence>
<feature type="domain" description="NADH:quinone oxidoreductase/Mrp antiporter transmembrane" evidence="17">
    <location>
        <begin position="113"/>
        <end position="404"/>
    </location>
</feature>
<comment type="catalytic activity">
    <reaction evidence="15 16">
        <text>a ubiquinone + NADH + 5 H(+)(in) = a ubiquinol + NAD(+) + 4 H(+)(out)</text>
        <dbReference type="Rhea" id="RHEA:29091"/>
        <dbReference type="Rhea" id="RHEA-COMP:9565"/>
        <dbReference type="Rhea" id="RHEA-COMP:9566"/>
        <dbReference type="ChEBI" id="CHEBI:15378"/>
        <dbReference type="ChEBI" id="CHEBI:16389"/>
        <dbReference type="ChEBI" id="CHEBI:17976"/>
        <dbReference type="ChEBI" id="CHEBI:57540"/>
        <dbReference type="ChEBI" id="CHEBI:57945"/>
        <dbReference type="EC" id="7.1.1.2"/>
    </reaction>
</comment>
<feature type="transmembrane region" description="Helical" evidence="16">
    <location>
        <begin position="117"/>
        <end position="137"/>
    </location>
</feature>
<evidence type="ECO:0000256" key="16">
    <source>
        <dbReference type="RuleBase" id="RU003297"/>
    </source>
</evidence>
<evidence type="ECO:0000256" key="2">
    <source>
        <dbReference type="ARBA" id="ARBA00009025"/>
    </source>
</evidence>
<evidence type="ECO:0000256" key="7">
    <source>
        <dbReference type="ARBA" id="ARBA00022692"/>
    </source>
</evidence>
<dbReference type="PANTHER" id="PTHR43507:SF20">
    <property type="entry name" value="NADH-UBIQUINONE OXIDOREDUCTASE CHAIN 4"/>
    <property type="match status" value="1"/>
</dbReference>
<feature type="transmembrane region" description="Helical" evidence="16">
    <location>
        <begin position="390"/>
        <end position="413"/>
    </location>
</feature>
<dbReference type="AlphaFoldDB" id="B7FEC2"/>